<sequence length="76" mass="8473">MNIVRVMSGHDHVHTSALLPRLSSDKNRPSDDVRVLLAYISCSLLYPYVTPDRRLGHDNPRAPRTDLVPSPALNSP</sequence>
<comment type="caution">
    <text evidence="2">The sequence shown here is derived from an EMBL/GenBank/DDBJ whole genome shotgun (WGS) entry which is preliminary data.</text>
</comment>
<organism evidence="2 3">
    <name type="scientific">Saitoella complicata (strain BCRC 22490 / CBS 7301 / JCM 7358 / NBRC 10748 / NRRL Y-17804)</name>
    <dbReference type="NCBI Taxonomy" id="698492"/>
    <lineage>
        <taxon>Eukaryota</taxon>
        <taxon>Fungi</taxon>
        <taxon>Dikarya</taxon>
        <taxon>Ascomycota</taxon>
        <taxon>Taphrinomycotina</taxon>
        <taxon>Taphrinomycotina incertae sedis</taxon>
        <taxon>Saitoella</taxon>
    </lineage>
</organism>
<name>A0A0E9N976_SAICN</name>
<accession>A0A0E9N976</accession>
<evidence type="ECO:0000313" key="2">
    <source>
        <dbReference type="EMBL" id="GAO46276.1"/>
    </source>
</evidence>
<protein>
    <submittedName>
        <fullName evidence="2">Uncharacterized protein</fullName>
    </submittedName>
</protein>
<reference evidence="2 3" key="1">
    <citation type="journal article" date="2011" name="J. Gen. Appl. Microbiol.">
        <title>Draft genome sequencing of the enigmatic yeast Saitoella complicata.</title>
        <authorList>
            <person name="Nishida H."/>
            <person name="Hamamoto M."/>
            <person name="Sugiyama J."/>
        </authorList>
    </citation>
    <scope>NUCLEOTIDE SEQUENCE [LARGE SCALE GENOMIC DNA]</scope>
    <source>
        <strain evidence="2 3">NRRL Y-17804</strain>
    </source>
</reference>
<keyword evidence="3" id="KW-1185">Reference proteome</keyword>
<reference evidence="2 3" key="3">
    <citation type="journal article" date="2015" name="Genome Announc.">
        <title>Draft Genome Sequence of the Archiascomycetous Yeast Saitoella complicata.</title>
        <authorList>
            <person name="Yamauchi K."/>
            <person name="Kondo S."/>
            <person name="Hamamoto M."/>
            <person name="Takahashi Y."/>
            <person name="Ogura Y."/>
            <person name="Hayashi T."/>
            <person name="Nishida H."/>
        </authorList>
    </citation>
    <scope>NUCLEOTIDE SEQUENCE [LARGE SCALE GENOMIC DNA]</scope>
    <source>
        <strain evidence="2 3">NRRL Y-17804</strain>
    </source>
</reference>
<gene>
    <name evidence="2" type="ORF">G7K_0509-t1</name>
</gene>
<feature type="compositionally biased region" description="Basic and acidic residues" evidence="1">
    <location>
        <begin position="51"/>
        <end position="64"/>
    </location>
</feature>
<evidence type="ECO:0000313" key="3">
    <source>
        <dbReference type="Proteomes" id="UP000033140"/>
    </source>
</evidence>
<proteinExistence type="predicted"/>
<dbReference type="Proteomes" id="UP000033140">
    <property type="component" value="Unassembled WGS sequence"/>
</dbReference>
<evidence type="ECO:0000256" key="1">
    <source>
        <dbReference type="SAM" id="MobiDB-lite"/>
    </source>
</evidence>
<dbReference type="EMBL" id="BACD03000003">
    <property type="protein sequence ID" value="GAO46276.1"/>
    <property type="molecule type" value="Genomic_DNA"/>
</dbReference>
<feature type="region of interest" description="Disordered" evidence="1">
    <location>
        <begin position="51"/>
        <end position="76"/>
    </location>
</feature>
<reference evidence="2 3" key="2">
    <citation type="journal article" date="2014" name="J. Gen. Appl. Microbiol.">
        <title>The early diverging ascomycetous budding yeast Saitoella complicata has three histone deacetylases belonging to the Clr6, Hos2, and Rpd3 lineages.</title>
        <authorList>
            <person name="Nishida H."/>
            <person name="Matsumoto T."/>
            <person name="Kondo S."/>
            <person name="Hamamoto M."/>
            <person name="Yoshikawa H."/>
        </authorList>
    </citation>
    <scope>NUCLEOTIDE SEQUENCE [LARGE SCALE GENOMIC DNA]</scope>
    <source>
        <strain evidence="2 3">NRRL Y-17804</strain>
    </source>
</reference>
<dbReference type="AlphaFoldDB" id="A0A0E9N976"/>